<evidence type="ECO:0008006" key="3">
    <source>
        <dbReference type="Google" id="ProtNLM"/>
    </source>
</evidence>
<keyword evidence="2" id="KW-1185">Reference proteome</keyword>
<evidence type="ECO:0000313" key="2">
    <source>
        <dbReference type="Proteomes" id="UP001061862"/>
    </source>
</evidence>
<organism evidence="1 2">
    <name type="scientific">Devosia neptuniae</name>
    <dbReference type="NCBI Taxonomy" id="191302"/>
    <lineage>
        <taxon>Bacteria</taxon>
        <taxon>Pseudomonadati</taxon>
        <taxon>Pseudomonadota</taxon>
        <taxon>Alphaproteobacteria</taxon>
        <taxon>Hyphomicrobiales</taxon>
        <taxon>Devosiaceae</taxon>
        <taxon>Devosia</taxon>
    </lineage>
</organism>
<gene>
    <name evidence="1" type="ORF">N8A98_06675</name>
</gene>
<evidence type="ECO:0000313" key="1">
    <source>
        <dbReference type="EMBL" id="UXN70865.1"/>
    </source>
</evidence>
<proteinExistence type="predicted"/>
<dbReference type="EMBL" id="CP104965">
    <property type="protein sequence ID" value="UXN70865.1"/>
    <property type="molecule type" value="Genomic_DNA"/>
</dbReference>
<reference evidence="1 2" key="1">
    <citation type="submission" date="2022-09" db="EMBL/GenBank/DDBJ databases">
        <title>Interaction between co-microsymbionts with complementary sets of symbiotic genes in legume-rhizobium systems.</title>
        <authorList>
            <person name="Safronova V."/>
            <person name="Sazanova A."/>
            <person name="Afonin A."/>
            <person name="Chirak E."/>
        </authorList>
    </citation>
    <scope>NUCLEOTIDE SEQUENCE [LARGE SCALE GENOMIC DNA]</scope>
    <source>
        <strain evidence="1 2">A18/4-1</strain>
    </source>
</reference>
<dbReference type="Proteomes" id="UP001061862">
    <property type="component" value="Chromosome"/>
</dbReference>
<sequence>MLSIAIKPSPAANIRRLAETGLDAADIRQVTGYSAAEIKRALGTRRPIKK</sequence>
<accession>A0ABY6CF42</accession>
<name>A0ABY6CF42_9HYPH</name>
<dbReference type="RefSeq" id="WP_262170134.1">
    <property type="nucleotide sequence ID" value="NZ_CP104965.1"/>
</dbReference>
<protein>
    <recommendedName>
        <fullName evidence="3">DUF3606 domain-containing protein</fullName>
    </recommendedName>
</protein>